<reference evidence="1 2" key="1">
    <citation type="submission" date="2022-05" db="EMBL/GenBank/DDBJ databases">
        <title>Genome Sequencing of Bee-Associated Microbes.</title>
        <authorList>
            <person name="Dunlap C."/>
        </authorList>
    </citation>
    <scope>NUCLEOTIDE SEQUENCE [LARGE SCALE GENOMIC DNA]</scope>
    <source>
        <strain evidence="1 2">NRRL B-14421</strain>
    </source>
</reference>
<organism evidence="1 2">
    <name type="scientific">Paenibacillus alginolyticus</name>
    <dbReference type="NCBI Taxonomy" id="59839"/>
    <lineage>
        <taxon>Bacteria</taxon>
        <taxon>Bacillati</taxon>
        <taxon>Bacillota</taxon>
        <taxon>Bacilli</taxon>
        <taxon>Bacillales</taxon>
        <taxon>Paenibacillaceae</taxon>
        <taxon>Paenibacillus</taxon>
    </lineage>
</organism>
<sequence>MADCHNQMPMEIVRLIKKDWKKLNELYRTVSSDLKKDGVCQWDWFYPNRFVIGGDVKRGTVYGIRDSGLII</sequence>
<comment type="caution">
    <text evidence="1">The sequence shown here is derived from an EMBL/GenBank/DDBJ whole genome shotgun (WGS) entry which is preliminary data.</text>
</comment>
<protein>
    <submittedName>
        <fullName evidence="1">Uncharacterized protein</fullName>
    </submittedName>
</protein>
<dbReference type="Proteomes" id="UP001527099">
    <property type="component" value="Unassembled WGS sequence"/>
</dbReference>
<evidence type="ECO:0000313" key="2">
    <source>
        <dbReference type="Proteomes" id="UP001527099"/>
    </source>
</evidence>
<gene>
    <name evidence="1" type="ORF">M5X19_23635</name>
</gene>
<proteinExistence type="predicted"/>
<evidence type="ECO:0000313" key="1">
    <source>
        <dbReference type="EMBL" id="MCY9695873.1"/>
    </source>
</evidence>
<keyword evidence="2" id="KW-1185">Reference proteome</keyword>
<dbReference type="RefSeq" id="WP_029196574.1">
    <property type="nucleotide sequence ID" value="NZ_JAMDMW010000075.1"/>
</dbReference>
<dbReference type="EMBL" id="JAMDMX010000082">
    <property type="protein sequence ID" value="MCY9695873.1"/>
    <property type="molecule type" value="Genomic_DNA"/>
</dbReference>
<accession>A0ABT4GI47</accession>
<name>A0ABT4GI47_9BACL</name>